<evidence type="ECO:0000256" key="1">
    <source>
        <dbReference type="SAM" id="MobiDB-lite"/>
    </source>
</evidence>
<feature type="region of interest" description="Disordered" evidence="1">
    <location>
        <begin position="676"/>
        <end position="700"/>
    </location>
</feature>
<dbReference type="AlphaFoldDB" id="A0A931BF79"/>
<dbReference type="InterPro" id="IPR011990">
    <property type="entry name" value="TPR-like_helical_dom_sf"/>
</dbReference>
<accession>A0A931BF79</accession>
<dbReference type="SUPFAM" id="SSF52540">
    <property type="entry name" value="P-loop containing nucleoside triphosphate hydrolases"/>
    <property type="match status" value="1"/>
</dbReference>
<dbReference type="Gene3D" id="1.25.40.10">
    <property type="entry name" value="Tetratricopeptide repeat domain"/>
    <property type="match status" value="1"/>
</dbReference>
<proteinExistence type="predicted"/>
<evidence type="ECO:0000313" key="2">
    <source>
        <dbReference type="EMBL" id="MBF9072360.1"/>
    </source>
</evidence>
<sequence length="700" mass="75634">MSQGEISNTVGGNAHVDTAVQAGTINEIHIHNGGGDRREPERPQRRWEVAPAPMDWVDREELLALALRAVAEPTERRAPLVLQLRGMAGVGTTALASKLADALADPMVDRFPQGALHLDLGDLRRDGAVDAGEALAGLLRSLGVPREDVGLTAAARLRQYRSRTRDAQFLLVIDNARNAAEVLPLLPVSSSCVVVVSGQDRLIEWEGTAPVEIPVDPLGLDHATALLVEVAGAQDPRLASADGPVRALAGLCAGLPAAVRVAGYWLRSHPRSELDRAVREMTAVLRERGVHVVDQVWDAAYAALPDEARRLYRLLPLHPGAHLSDGSVAALLGSGLPDAQDALDGLVNAGLLLSGPRGTQLHVLVRGHAARFTEQDAYGEAAARRVVAWYLRQAARADLLAAGSRMTFAAACPDQALAYAPDESWATKAEALRWMERERTALYACVGLAHELGMDDASWGLCEPLWTHFLNYRSHSDAVAAFTIGLEAARRSGSVVAEIRMGCQLARARWELEQFDEAGELLAQARQLAARLGDPEGERKLAASVIEFGGLLHLAEKAWEPALLAFREAQRRHEEIGNAYGAMLQINQAGKAQAGAGEWSAAVRSFETAYDMARELQRDRMTARTGSELARALLQLREYDRVPALLEEALSSASARGARSEQASILDLRALHAERTGDQGEAARLRQLADETRTVPVDER</sequence>
<dbReference type="Proteomes" id="UP000657385">
    <property type="component" value="Unassembled WGS sequence"/>
</dbReference>
<dbReference type="SUPFAM" id="SSF48452">
    <property type="entry name" value="TPR-like"/>
    <property type="match status" value="1"/>
</dbReference>
<comment type="caution">
    <text evidence="2">The sequence shown here is derived from an EMBL/GenBank/DDBJ whole genome shotgun (WGS) entry which is preliminary data.</text>
</comment>
<dbReference type="Gene3D" id="3.40.50.300">
    <property type="entry name" value="P-loop containing nucleotide triphosphate hydrolases"/>
    <property type="match status" value="1"/>
</dbReference>
<dbReference type="EMBL" id="JADPRT010000016">
    <property type="protein sequence ID" value="MBF9072360.1"/>
    <property type="molecule type" value="Genomic_DNA"/>
</dbReference>
<dbReference type="RefSeq" id="WP_196197532.1">
    <property type="nucleotide sequence ID" value="NZ_JADPRT010000016.1"/>
</dbReference>
<protein>
    <recommendedName>
        <fullName evidence="4">NB-ARC domain-containing protein</fullName>
    </recommendedName>
</protein>
<keyword evidence="3" id="KW-1185">Reference proteome</keyword>
<evidence type="ECO:0008006" key="4">
    <source>
        <dbReference type="Google" id="ProtNLM"/>
    </source>
</evidence>
<dbReference type="PRINTS" id="PR00364">
    <property type="entry name" value="DISEASERSIST"/>
</dbReference>
<evidence type="ECO:0000313" key="3">
    <source>
        <dbReference type="Proteomes" id="UP000657385"/>
    </source>
</evidence>
<name>A0A931BF79_9ACTN</name>
<gene>
    <name evidence="2" type="ORF">I2501_30480</name>
</gene>
<dbReference type="InterPro" id="IPR027417">
    <property type="entry name" value="P-loop_NTPase"/>
</dbReference>
<reference evidence="2" key="1">
    <citation type="submission" date="2020-11" db="EMBL/GenBank/DDBJ databases">
        <title>Isolation and identification of active actinomycetes.</title>
        <authorList>
            <person name="Yu B."/>
        </authorList>
    </citation>
    <scope>NUCLEOTIDE SEQUENCE</scope>
    <source>
        <strain evidence="2">NEAU-YB345</strain>
    </source>
</reference>
<organism evidence="2 3">
    <name type="scientific">Streptacidiphilus fuscans</name>
    <dbReference type="NCBI Taxonomy" id="2789292"/>
    <lineage>
        <taxon>Bacteria</taxon>
        <taxon>Bacillati</taxon>
        <taxon>Actinomycetota</taxon>
        <taxon>Actinomycetes</taxon>
        <taxon>Kitasatosporales</taxon>
        <taxon>Streptomycetaceae</taxon>
        <taxon>Streptacidiphilus</taxon>
    </lineage>
</organism>